<sequence>MKLTPEVYPIVEYLSKFVVLSEREVKSFVSKLQYKTCKKGDILLKEGDVCNEIYFILQGTLRAYTKVDGEQNRTFNFAFDGTVFTEQVSFASQQPSTDYLDALEDCKLLYITHERLQWLFDKFHGWERAGRLINQFYFCDERNRVRSFMLDDATLRYKKLLIEFPAVEKKIPQHIIASYLNITPQSLSRLKKGL</sequence>
<dbReference type="RefSeq" id="WP_184133378.1">
    <property type="nucleotide sequence ID" value="NZ_JACHKT010000010.1"/>
</dbReference>
<dbReference type="InterPro" id="IPR014710">
    <property type="entry name" value="RmlC-like_jellyroll"/>
</dbReference>
<comment type="caution">
    <text evidence="2">The sequence shown here is derived from an EMBL/GenBank/DDBJ whole genome shotgun (WGS) entry which is preliminary data.</text>
</comment>
<organism evidence="2 3">
    <name type="scientific">Arcicella rosea</name>
    <dbReference type="NCBI Taxonomy" id="502909"/>
    <lineage>
        <taxon>Bacteria</taxon>
        <taxon>Pseudomonadati</taxon>
        <taxon>Bacteroidota</taxon>
        <taxon>Cytophagia</taxon>
        <taxon>Cytophagales</taxon>
        <taxon>Flectobacillaceae</taxon>
        <taxon>Arcicella</taxon>
    </lineage>
</organism>
<dbReference type="SMART" id="SM00100">
    <property type="entry name" value="cNMP"/>
    <property type="match status" value="1"/>
</dbReference>
<dbReference type="Proteomes" id="UP000524404">
    <property type="component" value="Unassembled WGS sequence"/>
</dbReference>
<evidence type="ECO:0000259" key="1">
    <source>
        <dbReference type="PROSITE" id="PS50042"/>
    </source>
</evidence>
<keyword evidence="3" id="KW-1185">Reference proteome</keyword>
<dbReference type="EMBL" id="JACHKT010000010">
    <property type="protein sequence ID" value="MBB6003126.1"/>
    <property type="molecule type" value="Genomic_DNA"/>
</dbReference>
<name>A0A841EJL7_9BACT</name>
<dbReference type="InterPro" id="IPR000595">
    <property type="entry name" value="cNMP-bd_dom"/>
</dbReference>
<accession>A0A841EJL7</accession>
<dbReference type="Pfam" id="PF00027">
    <property type="entry name" value="cNMP_binding"/>
    <property type="match status" value="1"/>
</dbReference>
<dbReference type="PROSITE" id="PS50042">
    <property type="entry name" value="CNMP_BINDING_3"/>
    <property type="match status" value="1"/>
</dbReference>
<dbReference type="InterPro" id="IPR018490">
    <property type="entry name" value="cNMP-bd_dom_sf"/>
</dbReference>
<reference evidence="2 3" key="1">
    <citation type="submission" date="2020-08" db="EMBL/GenBank/DDBJ databases">
        <title>Functional genomics of gut bacteria from endangered species of beetles.</title>
        <authorList>
            <person name="Carlos-Shanley C."/>
        </authorList>
    </citation>
    <scope>NUCLEOTIDE SEQUENCE [LARGE SCALE GENOMIC DNA]</scope>
    <source>
        <strain evidence="2 3">S00070</strain>
    </source>
</reference>
<gene>
    <name evidence="2" type="ORF">HNP25_001778</name>
</gene>
<dbReference type="CDD" id="cd00038">
    <property type="entry name" value="CAP_ED"/>
    <property type="match status" value="1"/>
</dbReference>
<proteinExistence type="predicted"/>
<feature type="domain" description="Cyclic nucleotide-binding" evidence="1">
    <location>
        <begin position="16"/>
        <end position="120"/>
    </location>
</feature>
<evidence type="ECO:0000313" key="3">
    <source>
        <dbReference type="Proteomes" id="UP000524404"/>
    </source>
</evidence>
<protein>
    <submittedName>
        <fullName evidence="2">CRP-like cAMP-binding protein</fullName>
    </submittedName>
</protein>
<evidence type="ECO:0000313" key="2">
    <source>
        <dbReference type="EMBL" id="MBB6003126.1"/>
    </source>
</evidence>
<dbReference type="Gene3D" id="2.60.120.10">
    <property type="entry name" value="Jelly Rolls"/>
    <property type="match status" value="1"/>
</dbReference>
<dbReference type="SUPFAM" id="SSF51206">
    <property type="entry name" value="cAMP-binding domain-like"/>
    <property type="match status" value="1"/>
</dbReference>
<dbReference type="AlphaFoldDB" id="A0A841EJL7"/>